<gene>
    <name evidence="3" type="ORF">LMG1861_00059</name>
</gene>
<sequence length="189" mass="20459">MTKHVYFTALCVAVALSAHGVAVAQTQPRQNPADSAASITKLNSEDRGFLTRAAESGYLEIEGSKLALKKSSNAQVKQFAQKMIDDHTQVAQQLQALAKRKGYETPSAPSLVQSAKLKALELRGEGFDEAYIDEVGVAAHEDAIELFEKAAKEATDADLKRFAADTLPALKRHLEDARALQKSVKSHAK</sequence>
<evidence type="ECO:0000313" key="4">
    <source>
        <dbReference type="Proteomes" id="UP000494105"/>
    </source>
</evidence>
<dbReference type="Pfam" id="PF13628">
    <property type="entry name" value="DUF4142"/>
    <property type="match status" value="1"/>
</dbReference>
<dbReference type="Proteomes" id="UP000494105">
    <property type="component" value="Unassembled WGS sequence"/>
</dbReference>
<name>A0A6S7DKX1_9BURK</name>
<feature type="chain" id="PRO_5028956589" description="DUF4142 domain-containing protein" evidence="1">
    <location>
        <begin position="25"/>
        <end position="189"/>
    </location>
</feature>
<organism evidence="3 4">
    <name type="scientific">Achromobacter piechaudii</name>
    <dbReference type="NCBI Taxonomy" id="72556"/>
    <lineage>
        <taxon>Bacteria</taxon>
        <taxon>Pseudomonadati</taxon>
        <taxon>Pseudomonadota</taxon>
        <taxon>Betaproteobacteria</taxon>
        <taxon>Burkholderiales</taxon>
        <taxon>Alcaligenaceae</taxon>
        <taxon>Achromobacter</taxon>
    </lineage>
</organism>
<reference evidence="3 4" key="1">
    <citation type="submission" date="2020-04" db="EMBL/GenBank/DDBJ databases">
        <authorList>
            <person name="De Canck E."/>
        </authorList>
    </citation>
    <scope>NUCLEOTIDE SEQUENCE [LARGE SCALE GENOMIC DNA]</scope>
    <source>
        <strain evidence="3 4">LMG 1861</strain>
    </source>
</reference>
<evidence type="ECO:0000259" key="2">
    <source>
        <dbReference type="Pfam" id="PF13628"/>
    </source>
</evidence>
<evidence type="ECO:0000256" key="1">
    <source>
        <dbReference type="SAM" id="SignalP"/>
    </source>
</evidence>
<proteinExistence type="predicted"/>
<dbReference type="InterPro" id="IPR025419">
    <property type="entry name" value="DUF4142"/>
</dbReference>
<evidence type="ECO:0000313" key="3">
    <source>
        <dbReference type="EMBL" id="CAB3817199.1"/>
    </source>
</evidence>
<dbReference type="PANTHER" id="PTHR38593:SF1">
    <property type="entry name" value="BLR2558 PROTEIN"/>
    <property type="match status" value="1"/>
</dbReference>
<dbReference type="Gene3D" id="1.20.1260.10">
    <property type="match status" value="1"/>
</dbReference>
<keyword evidence="1" id="KW-0732">Signal</keyword>
<dbReference type="EMBL" id="CADILD010000001">
    <property type="protein sequence ID" value="CAB3817199.1"/>
    <property type="molecule type" value="Genomic_DNA"/>
</dbReference>
<feature type="domain" description="DUF4142" evidence="2">
    <location>
        <begin position="45"/>
        <end position="180"/>
    </location>
</feature>
<dbReference type="PANTHER" id="PTHR38593">
    <property type="entry name" value="BLR2558 PROTEIN"/>
    <property type="match status" value="1"/>
</dbReference>
<dbReference type="RefSeq" id="WP_050731204.1">
    <property type="nucleotide sequence ID" value="NZ_CADILD010000001.1"/>
</dbReference>
<accession>A0A6S7DKX1</accession>
<feature type="signal peptide" evidence="1">
    <location>
        <begin position="1"/>
        <end position="24"/>
    </location>
</feature>
<dbReference type="InterPro" id="IPR009078">
    <property type="entry name" value="Ferritin-like_SF"/>
</dbReference>
<dbReference type="AlphaFoldDB" id="A0A6S7DKX1"/>
<protein>
    <recommendedName>
        <fullName evidence="2">DUF4142 domain-containing protein</fullName>
    </recommendedName>
</protein>
<dbReference type="SUPFAM" id="SSF47240">
    <property type="entry name" value="Ferritin-like"/>
    <property type="match status" value="1"/>
</dbReference>
<dbReference type="InterPro" id="IPR012347">
    <property type="entry name" value="Ferritin-like"/>
</dbReference>